<gene>
    <name evidence="1" type="ORF">SAMN04488051_107133</name>
</gene>
<protein>
    <recommendedName>
        <fullName evidence="3">Cytochrome oxidase Cu insertion factor, SCO1/SenC/PrrC family</fullName>
    </recommendedName>
</protein>
<dbReference type="STRING" id="152573.SAMN04488051_107133"/>
<dbReference type="Proteomes" id="UP000198773">
    <property type="component" value="Unassembled WGS sequence"/>
</dbReference>
<proteinExistence type="predicted"/>
<dbReference type="EMBL" id="FNRM01000007">
    <property type="protein sequence ID" value="SEA86084.1"/>
    <property type="molecule type" value="Genomic_DNA"/>
</dbReference>
<evidence type="ECO:0000313" key="2">
    <source>
        <dbReference type="Proteomes" id="UP000198773"/>
    </source>
</evidence>
<evidence type="ECO:0008006" key="3">
    <source>
        <dbReference type="Google" id="ProtNLM"/>
    </source>
</evidence>
<sequence>MNKTKFLSIFLPLCLLPLLLAKLALHFGWFEGGTVSKGEWMPEEVFALPALAAHEKVWRLAVVPAKDCEQRCEQGLHTVQQLFIGLGRKQVQVQPVLLAASKDTAVLQQFPVFQHQHPTQADTAAIGNYIVIVDVQGLVLLRYPLPDADHLPADIARDIRTDLLKLMNYDRIRV</sequence>
<dbReference type="RefSeq" id="WP_091344013.1">
    <property type="nucleotide sequence ID" value="NZ_FNRM01000007.1"/>
</dbReference>
<evidence type="ECO:0000313" key="1">
    <source>
        <dbReference type="EMBL" id="SEA86084.1"/>
    </source>
</evidence>
<organism evidence="1 2">
    <name type="scientific">Alkalimonas amylolytica</name>
    <dbReference type="NCBI Taxonomy" id="152573"/>
    <lineage>
        <taxon>Bacteria</taxon>
        <taxon>Pseudomonadati</taxon>
        <taxon>Pseudomonadota</taxon>
        <taxon>Gammaproteobacteria</taxon>
        <taxon>Alkalimonas</taxon>
    </lineage>
</organism>
<reference evidence="1 2" key="1">
    <citation type="submission" date="2016-10" db="EMBL/GenBank/DDBJ databases">
        <authorList>
            <person name="de Groot N.N."/>
        </authorList>
    </citation>
    <scope>NUCLEOTIDE SEQUENCE [LARGE SCALE GENOMIC DNA]</scope>
    <source>
        <strain evidence="1 2">CGMCC 1.3430</strain>
    </source>
</reference>
<keyword evidence="2" id="KW-1185">Reference proteome</keyword>
<dbReference type="AlphaFoldDB" id="A0A1H4ELV6"/>
<accession>A0A1H4ELV6</accession>
<name>A0A1H4ELV6_ALKAM</name>
<dbReference type="OrthoDB" id="9785445at2"/>